<keyword evidence="10" id="KW-0028">Amino-acid biosynthesis</keyword>
<dbReference type="EMBL" id="LT670849">
    <property type="protein sequence ID" value="SHN72868.1"/>
    <property type="molecule type" value="Genomic_DNA"/>
</dbReference>
<evidence type="ECO:0000256" key="11">
    <source>
        <dbReference type="ARBA" id="ARBA00048212"/>
    </source>
</evidence>
<keyword evidence="16" id="KW-0032">Aminotransferase</keyword>
<name>A0A1M7TQD5_9BRAD</name>
<dbReference type="GO" id="GO:0009082">
    <property type="term" value="P:branched-chain amino acid biosynthetic process"/>
    <property type="evidence" value="ECO:0007669"/>
    <property type="project" value="UniProtKB-KW"/>
</dbReference>
<dbReference type="NCBIfam" id="NF009896">
    <property type="entry name" value="PRK13356.1"/>
    <property type="match status" value="1"/>
</dbReference>
<evidence type="ECO:0000256" key="3">
    <source>
        <dbReference type="ARBA" id="ARBA00004824"/>
    </source>
</evidence>
<evidence type="ECO:0000313" key="16">
    <source>
        <dbReference type="EMBL" id="SHN72868.1"/>
    </source>
</evidence>
<evidence type="ECO:0000256" key="12">
    <source>
        <dbReference type="ARBA" id="ARBA00048798"/>
    </source>
</evidence>
<comment type="pathway">
    <text evidence="5">Amino-acid biosynthesis; L-leucine biosynthesis; L-leucine from 3-methyl-2-oxobutanoate: step 4/4.</text>
</comment>
<evidence type="ECO:0000256" key="1">
    <source>
        <dbReference type="ARBA" id="ARBA00001933"/>
    </source>
</evidence>
<dbReference type="InterPro" id="IPR043132">
    <property type="entry name" value="BCAT-like_C"/>
</dbReference>
<dbReference type="Gene3D" id="3.30.470.10">
    <property type="match status" value="1"/>
</dbReference>
<dbReference type="Proteomes" id="UP000184096">
    <property type="component" value="Chromosome I"/>
</dbReference>
<evidence type="ECO:0000256" key="14">
    <source>
        <dbReference type="RuleBase" id="RU004106"/>
    </source>
</evidence>
<keyword evidence="17" id="KW-1185">Reference proteome</keyword>
<evidence type="ECO:0000256" key="8">
    <source>
        <dbReference type="ARBA" id="ARBA00014472"/>
    </source>
</evidence>
<evidence type="ECO:0000256" key="10">
    <source>
        <dbReference type="ARBA" id="ARBA00023304"/>
    </source>
</evidence>
<evidence type="ECO:0000256" key="5">
    <source>
        <dbReference type="ARBA" id="ARBA00005072"/>
    </source>
</evidence>
<keyword evidence="10" id="KW-0100">Branched-chain amino acid biosynthesis</keyword>
<comment type="catalytic activity">
    <reaction evidence="12">
        <text>L-isoleucine + 2-oxoglutarate = (S)-3-methyl-2-oxopentanoate + L-glutamate</text>
        <dbReference type="Rhea" id="RHEA:24801"/>
        <dbReference type="ChEBI" id="CHEBI:16810"/>
        <dbReference type="ChEBI" id="CHEBI:29985"/>
        <dbReference type="ChEBI" id="CHEBI:35146"/>
        <dbReference type="ChEBI" id="CHEBI:58045"/>
        <dbReference type="EC" id="2.6.1.42"/>
    </reaction>
</comment>
<organism evidence="16 17">
    <name type="scientific">Bradyrhizobium erythrophlei</name>
    <dbReference type="NCBI Taxonomy" id="1437360"/>
    <lineage>
        <taxon>Bacteria</taxon>
        <taxon>Pseudomonadati</taxon>
        <taxon>Pseudomonadota</taxon>
        <taxon>Alphaproteobacteria</taxon>
        <taxon>Hyphomicrobiales</taxon>
        <taxon>Nitrobacteraceae</taxon>
        <taxon>Bradyrhizobium</taxon>
    </lineage>
</organism>
<protein>
    <recommendedName>
        <fullName evidence="8">Probable branched-chain-amino-acid aminotransferase</fullName>
        <ecNumber evidence="7">2.6.1.42</ecNumber>
    </recommendedName>
</protein>
<comment type="catalytic activity">
    <reaction evidence="11">
        <text>L-valine + 2-oxoglutarate = 3-methyl-2-oxobutanoate + L-glutamate</text>
        <dbReference type="Rhea" id="RHEA:24813"/>
        <dbReference type="ChEBI" id="CHEBI:11851"/>
        <dbReference type="ChEBI" id="CHEBI:16810"/>
        <dbReference type="ChEBI" id="CHEBI:29985"/>
        <dbReference type="ChEBI" id="CHEBI:57762"/>
        <dbReference type="EC" id="2.6.1.42"/>
    </reaction>
</comment>
<comment type="catalytic activity">
    <reaction evidence="13">
        <text>L-leucine + 2-oxoglutarate = 4-methyl-2-oxopentanoate + L-glutamate</text>
        <dbReference type="Rhea" id="RHEA:18321"/>
        <dbReference type="ChEBI" id="CHEBI:16810"/>
        <dbReference type="ChEBI" id="CHEBI:17865"/>
        <dbReference type="ChEBI" id="CHEBI:29985"/>
        <dbReference type="ChEBI" id="CHEBI:57427"/>
        <dbReference type="EC" id="2.6.1.42"/>
    </reaction>
</comment>
<dbReference type="EC" id="2.6.1.42" evidence="7"/>
<evidence type="ECO:0000256" key="15">
    <source>
        <dbReference type="RuleBase" id="RU004516"/>
    </source>
</evidence>
<accession>A0A1M7TQD5</accession>
<dbReference type="Pfam" id="PF01063">
    <property type="entry name" value="Aminotran_4"/>
    <property type="match status" value="1"/>
</dbReference>
<proteinExistence type="inferred from homology"/>
<comment type="pathway">
    <text evidence="4">Amino-acid biosynthesis; L-valine biosynthesis; L-valine from pyruvate: step 4/4.</text>
</comment>
<keyword evidence="16" id="KW-0808">Transferase</keyword>
<evidence type="ECO:0000256" key="7">
    <source>
        <dbReference type="ARBA" id="ARBA00013053"/>
    </source>
</evidence>
<comment type="pathway">
    <text evidence="3">Amino-acid biosynthesis; L-isoleucine biosynthesis; L-isoleucine from 2-oxobutanoate: step 4/4.</text>
</comment>
<dbReference type="SUPFAM" id="SSF56752">
    <property type="entry name" value="D-aminoacid aminotransferase-like PLP-dependent enzymes"/>
    <property type="match status" value="1"/>
</dbReference>
<dbReference type="GO" id="GO:0005829">
    <property type="term" value="C:cytosol"/>
    <property type="evidence" value="ECO:0007669"/>
    <property type="project" value="TreeGrafter"/>
</dbReference>
<dbReference type="PANTHER" id="PTHR42743:SF11">
    <property type="entry name" value="AMINODEOXYCHORISMATE LYASE"/>
    <property type="match status" value="1"/>
</dbReference>
<dbReference type="GO" id="GO:0004084">
    <property type="term" value="F:branched-chain-amino-acid transaminase activity"/>
    <property type="evidence" value="ECO:0007669"/>
    <property type="project" value="UniProtKB-EC"/>
</dbReference>
<comment type="function">
    <text evidence="2">Acts on leucine, isoleucine and valine.</text>
</comment>
<gene>
    <name evidence="16" type="ORF">SAMN05444170_2349</name>
</gene>
<evidence type="ECO:0000256" key="9">
    <source>
        <dbReference type="ARBA" id="ARBA00022898"/>
    </source>
</evidence>
<evidence type="ECO:0000313" key="17">
    <source>
        <dbReference type="Proteomes" id="UP000184096"/>
    </source>
</evidence>
<evidence type="ECO:0000256" key="6">
    <source>
        <dbReference type="ARBA" id="ARBA00009320"/>
    </source>
</evidence>
<dbReference type="InterPro" id="IPR036038">
    <property type="entry name" value="Aminotransferase-like"/>
</dbReference>
<comment type="similarity">
    <text evidence="6 14">Belongs to the class-IV pyridoxal-phosphate-dependent aminotransferase family.</text>
</comment>
<dbReference type="AlphaFoldDB" id="A0A1M7TQD5"/>
<dbReference type="PANTHER" id="PTHR42743">
    <property type="entry name" value="AMINO-ACID AMINOTRANSFERASE"/>
    <property type="match status" value="1"/>
</dbReference>
<evidence type="ECO:0000256" key="2">
    <source>
        <dbReference type="ARBA" id="ARBA00003109"/>
    </source>
</evidence>
<dbReference type="InterPro" id="IPR050571">
    <property type="entry name" value="Class-IV_PLP-Dep_Aminotrnsfr"/>
</dbReference>
<dbReference type="InterPro" id="IPR043131">
    <property type="entry name" value="BCAT-like_N"/>
</dbReference>
<comment type="cofactor">
    <cofactor evidence="1 15">
        <name>pyridoxal 5'-phosphate</name>
        <dbReference type="ChEBI" id="CHEBI:597326"/>
    </cofactor>
</comment>
<evidence type="ECO:0000256" key="4">
    <source>
        <dbReference type="ARBA" id="ARBA00004931"/>
    </source>
</evidence>
<dbReference type="PROSITE" id="PS00770">
    <property type="entry name" value="AA_TRANSFER_CLASS_4"/>
    <property type="match status" value="1"/>
</dbReference>
<dbReference type="InterPro" id="IPR001544">
    <property type="entry name" value="Aminotrans_IV"/>
</dbReference>
<dbReference type="Gene3D" id="3.20.10.10">
    <property type="entry name" value="D-amino Acid Aminotransferase, subunit A, domain 2"/>
    <property type="match status" value="1"/>
</dbReference>
<sequence>MLSSTVTRVTRSQMAISTPTVKPVDFSETLTFFEGDWHGGNVPIMGPRTHGAWLASTVFDGARAFEGVAPDLEAHCERVNRSAVNFKLKPVVNVETWLALAREGIARFGAKAELYIRPMYWAQTGSGGGVLFDPETTNWCLCIYAAPMPPITGSAITLSPFRRPTMESAPVDCKAGCLYPNNSRALIEAQSRGFNNCLMLDMLGNVAEFGNSNVFMAKDGVVYTPAPNGTFLNGITRQRVISLLRADGVTVVETTLKYQDFAGADEIFSSGNFAKVAPVIRIDDRSLQPGPLFQRARKLYWEFAHR</sequence>
<reference evidence="17" key="1">
    <citation type="submission" date="2016-11" db="EMBL/GenBank/DDBJ databases">
        <authorList>
            <person name="Varghese N."/>
            <person name="Submissions S."/>
        </authorList>
    </citation>
    <scope>NUCLEOTIDE SEQUENCE [LARGE SCALE GENOMIC DNA]</scope>
    <source>
        <strain evidence="17">GAS401</strain>
    </source>
</reference>
<dbReference type="InterPro" id="IPR018300">
    <property type="entry name" value="Aminotrans_IV_CS"/>
</dbReference>
<keyword evidence="9 15" id="KW-0663">Pyridoxal phosphate</keyword>
<evidence type="ECO:0000256" key="13">
    <source>
        <dbReference type="ARBA" id="ARBA00049229"/>
    </source>
</evidence>